<evidence type="ECO:0000256" key="9">
    <source>
        <dbReference type="HAMAP-Rule" id="MF_00236"/>
    </source>
</evidence>
<keyword evidence="7 9" id="KW-0811">Translocation</keyword>
<name>A0A367EX98_9ACTN</name>
<comment type="caution">
    <text evidence="11">The sequence shown here is derived from an EMBL/GenBank/DDBJ whole genome shotgun (WGS) entry which is preliminary data.</text>
</comment>
<evidence type="ECO:0000256" key="7">
    <source>
        <dbReference type="ARBA" id="ARBA00023010"/>
    </source>
</evidence>
<dbReference type="PANTHER" id="PTHR42982">
    <property type="entry name" value="SEC-INDEPENDENT PROTEIN TRANSLOCASE PROTEIN TATA"/>
    <property type="match status" value="1"/>
</dbReference>
<keyword evidence="12" id="KW-1185">Reference proteome</keyword>
<dbReference type="GO" id="GO:0008320">
    <property type="term" value="F:protein transmembrane transporter activity"/>
    <property type="evidence" value="ECO:0007669"/>
    <property type="project" value="UniProtKB-UniRule"/>
</dbReference>
<dbReference type="GO" id="GO:0033281">
    <property type="term" value="C:TAT protein transport complex"/>
    <property type="evidence" value="ECO:0007669"/>
    <property type="project" value="UniProtKB-UniRule"/>
</dbReference>
<dbReference type="NCBIfam" id="TIGR01411">
    <property type="entry name" value="tatAE"/>
    <property type="match status" value="1"/>
</dbReference>
<dbReference type="InterPro" id="IPR003369">
    <property type="entry name" value="TatA/B/E"/>
</dbReference>
<evidence type="ECO:0000256" key="1">
    <source>
        <dbReference type="ARBA" id="ARBA00004162"/>
    </source>
</evidence>
<keyword evidence="5 9" id="KW-0653">Protein transport</keyword>
<evidence type="ECO:0000256" key="10">
    <source>
        <dbReference type="SAM" id="MobiDB-lite"/>
    </source>
</evidence>
<evidence type="ECO:0000256" key="6">
    <source>
        <dbReference type="ARBA" id="ARBA00022989"/>
    </source>
</evidence>
<evidence type="ECO:0000313" key="12">
    <source>
        <dbReference type="Proteomes" id="UP000253094"/>
    </source>
</evidence>
<dbReference type="Proteomes" id="UP000253094">
    <property type="component" value="Unassembled WGS sequence"/>
</dbReference>
<keyword evidence="8 9" id="KW-0472">Membrane</keyword>
<dbReference type="Pfam" id="PF02416">
    <property type="entry name" value="TatA_B_E"/>
    <property type="match status" value="1"/>
</dbReference>
<feature type="region of interest" description="Disordered" evidence="10">
    <location>
        <begin position="48"/>
        <end position="72"/>
    </location>
</feature>
<accession>A0A367EX98</accession>
<dbReference type="OrthoDB" id="5245163at2"/>
<comment type="subcellular location">
    <subcellularLocation>
        <location evidence="1 9">Cell membrane</location>
        <topology evidence="1 9">Single-pass membrane protein</topology>
    </subcellularLocation>
</comment>
<comment type="function">
    <text evidence="9">Part of the twin-arginine translocation (Tat) system that transports large folded proteins containing a characteristic twin-arginine motif in their signal peptide across membranes. TatA could form the protein-conducting channel of the Tat system.</text>
</comment>
<gene>
    <name evidence="9 11" type="primary">tatA</name>
    <name evidence="11" type="ORF">DQ384_34650</name>
</gene>
<evidence type="ECO:0000256" key="3">
    <source>
        <dbReference type="ARBA" id="ARBA00022475"/>
    </source>
</evidence>
<evidence type="ECO:0000313" key="11">
    <source>
        <dbReference type="EMBL" id="RCG22748.1"/>
    </source>
</evidence>
<comment type="similarity">
    <text evidence="9">Belongs to the TatA/E family.</text>
</comment>
<dbReference type="NCBIfam" id="NF001854">
    <property type="entry name" value="PRK00575.1"/>
    <property type="match status" value="1"/>
</dbReference>
<dbReference type="InterPro" id="IPR006312">
    <property type="entry name" value="TatA/E"/>
</dbReference>
<dbReference type="GO" id="GO:0043953">
    <property type="term" value="P:protein transport by the Tat complex"/>
    <property type="evidence" value="ECO:0007669"/>
    <property type="project" value="UniProtKB-UniRule"/>
</dbReference>
<evidence type="ECO:0000256" key="4">
    <source>
        <dbReference type="ARBA" id="ARBA00022692"/>
    </source>
</evidence>
<keyword evidence="2 9" id="KW-0813">Transport</keyword>
<keyword evidence="6 9" id="KW-1133">Transmembrane helix</keyword>
<sequence length="72" mass="7853">MGELSVWHWLIVAAVFMLLFGANRLPEAARSIGRSLRIFHSEVRKLDDDEAVPARPADPGAGEGRSRTPPGT</sequence>
<dbReference type="AlphaFoldDB" id="A0A367EX98"/>
<organism evidence="11 12">
    <name type="scientific">Sphaerisporangium album</name>
    <dbReference type="NCBI Taxonomy" id="509200"/>
    <lineage>
        <taxon>Bacteria</taxon>
        <taxon>Bacillati</taxon>
        <taxon>Actinomycetota</taxon>
        <taxon>Actinomycetes</taxon>
        <taxon>Streptosporangiales</taxon>
        <taxon>Streptosporangiaceae</taxon>
        <taxon>Sphaerisporangium</taxon>
    </lineage>
</organism>
<dbReference type="HAMAP" id="MF_00236">
    <property type="entry name" value="TatA_E"/>
    <property type="match status" value="1"/>
</dbReference>
<dbReference type="EMBL" id="QOIL01000027">
    <property type="protein sequence ID" value="RCG22748.1"/>
    <property type="molecule type" value="Genomic_DNA"/>
</dbReference>
<keyword evidence="4 9" id="KW-0812">Transmembrane</keyword>
<comment type="subunit">
    <text evidence="9">The Tat system comprises two distinct complexes: a TatABC complex, containing multiple copies of TatA, TatB and TatC subunits, and a separate TatA complex, containing only TatA subunits. Substrates initially bind to the TatABC complex, which probably triggers association of the separate TatA complex to form the active translocon.</text>
</comment>
<dbReference type="RefSeq" id="WP_114033109.1">
    <property type="nucleotide sequence ID" value="NZ_QOIL01000027.1"/>
</dbReference>
<proteinExistence type="inferred from homology"/>
<feature type="transmembrane region" description="Helical" evidence="9">
    <location>
        <begin position="6"/>
        <end position="25"/>
    </location>
</feature>
<dbReference type="PANTHER" id="PTHR42982:SF8">
    <property type="entry name" value="SEC-INDEPENDENT PROTEIN TRANSLOCASE PROTEIN TATA"/>
    <property type="match status" value="1"/>
</dbReference>
<keyword evidence="3 9" id="KW-1003">Cell membrane</keyword>
<reference evidence="11 12" key="1">
    <citation type="submission" date="2018-06" db="EMBL/GenBank/DDBJ databases">
        <title>Sphaerisporangium craniellae sp. nov., isolated from a marine sponge in the South China Sea.</title>
        <authorList>
            <person name="Li L."/>
        </authorList>
    </citation>
    <scope>NUCLEOTIDE SEQUENCE [LARGE SCALE GENOMIC DNA]</scope>
    <source>
        <strain evidence="11 12">CCTCC AA 208026</strain>
    </source>
</reference>
<evidence type="ECO:0000256" key="5">
    <source>
        <dbReference type="ARBA" id="ARBA00022927"/>
    </source>
</evidence>
<evidence type="ECO:0000256" key="2">
    <source>
        <dbReference type="ARBA" id="ARBA00022448"/>
    </source>
</evidence>
<evidence type="ECO:0000256" key="8">
    <source>
        <dbReference type="ARBA" id="ARBA00023136"/>
    </source>
</evidence>
<protein>
    <recommendedName>
        <fullName evidence="9">Sec-independent protein translocase protein TatA</fullName>
    </recommendedName>
</protein>
<dbReference type="Gene3D" id="1.20.5.3310">
    <property type="match status" value="1"/>
</dbReference>